<feature type="transmembrane region" description="Helical" evidence="1">
    <location>
        <begin position="38"/>
        <end position="66"/>
    </location>
</feature>
<name>A0ABW8T7P5_9CLOT</name>
<comment type="caution">
    <text evidence="2">The sequence shown here is derived from an EMBL/GenBank/DDBJ whole genome shotgun (WGS) entry which is preliminary data.</text>
</comment>
<feature type="transmembrane region" description="Helical" evidence="1">
    <location>
        <begin position="7"/>
        <end position="26"/>
    </location>
</feature>
<gene>
    <name evidence="2" type="ORF">ACJDUG_16705</name>
</gene>
<proteinExistence type="predicted"/>
<keyword evidence="3" id="KW-1185">Reference proteome</keyword>
<keyword evidence="1" id="KW-1133">Transmembrane helix</keyword>
<evidence type="ECO:0000313" key="2">
    <source>
        <dbReference type="EMBL" id="MFL0248586.1"/>
    </source>
</evidence>
<evidence type="ECO:0000256" key="1">
    <source>
        <dbReference type="SAM" id="Phobius"/>
    </source>
</evidence>
<dbReference type="Pfam" id="PF20357">
    <property type="entry name" value="DUF6652"/>
    <property type="match status" value="1"/>
</dbReference>
<keyword evidence="1" id="KW-0812">Transmembrane</keyword>
<organism evidence="2 3">
    <name type="scientific">Candidatus Clostridium stratigraminis</name>
    <dbReference type="NCBI Taxonomy" id="3381661"/>
    <lineage>
        <taxon>Bacteria</taxon>
        <taxon>Bacillati</taxon>
        <taxon>Bacillota</taxon>
        <taxon>Clostridia</taxon>
        <taxon>Eubacteriales</taxon>
        <taxon>Clostridiaceae</taxon>
        <taxon>Clostridium</taxon>
    </lineage>
</organism>
<dbReference type="EMBL" id="JBJHZZ010000022">
    <property type="protein sequence ID" value="MFL0248586.1"/>
    <property type="molecule type" value="Genomic_DNA"/>
</dbReference>
<feature type="transmembrane region" description="Helical" evidence="1">
    <location>
        <begin position="87"/>
        <end position="108"/>
    </location>
</feature>
<sequence>MRNVRNTLMGLYFNLIIVILSLLFLLRTMLDNDMANWVQWILVVALIVSSILNIIFAGINALNSFILFKNNDYNSMRKSMKSLKFGVIPYFIINFIIYLLVFLLFFAASRGIILVTPIPLLFLIPIFFTYLAVIFTSIYGIGFSLILYKEKRLRIGKLILHVVLQLCFVLDVLDTIILLAKNKVVGIRE</sequence>
<feature type="transmembrane region" description="Helical" evidence="1">
    <location>
        <begin position="120"/>
        <end position="146"/>
    </location>
</feature>
<evidence type="ECO:0000313" key="3">
    <source>
        <dbReference type="Proteomes" id="UP001623591"/>
    </source>
</evidence>
<dbReference type="Proteomes" id="UP001623591">
    <property type="component" value="Unassembled WGS sequence"/>
</dbReference>
<dbReference type="InterPro" id="IPR046594">
    <property type="entry name" value="DUF6652"/>
</dbReference>
<dbReference type="RefSeq" id="WP_406771014.1">
    <property type="nucleotide sequence ID" value="NZ_JBJHZZ010000022.1"/>
</dbReference>
<protein>
    <submittedName>
        <fullName evidence="2">DUF6652 family protein</fullName>
    </submittedName>
</protein>
<reference evidence="2 3" key="1">
    <citation type="submission" date="2024-11" db="EMBL/GenBank/DDBJ databases">
        <authorList>
            <person name="Heng Y.C."/>
            <person name="Lim A.C.H."/>
            <person name="Lee J.K.Y."/>
            <person name="Kittelmann S."/>
        </authorList>
    </citation>
    <scope>NUCLEOTIDE SEQUENCE [LARGE SCALE GENOMIC DNA]</scope>
    <source>
        <strain evidence="2 3">WILCCON 0185</strain>
    </source>
</reference>
<accession>A0ABW8T7P5</accession>
<keyword evidence="1" id="KW-0472">Membrane</keyword>
<feature type="transmembrane region" description="Helical" evidence="1">
    <location>
        <begin position="158"/>
        <end position="180"/>
    </location>
</feature>